<evidence type="ECO:0000256" key="1">
    <source>
        <dbReference type="PROSITE-ProRule" id="PRU00176"/>
    </source>
</evidence>
<reference evidence="4 5" key="1">
    <citation type="journal article" date="2024" name="G3 (Bethesda)">
        <title>Genome assembly of Hibiscus sabdariffa L. provides insights into metabolisms of medicinal natural products.</title>
        <authorList>
            <person name="Kim T."/>
        </authorList>
    </citation>
    <scope>NUCLEOTIDE SEQUENCE [LARGE SCALE GENOMIC DNA]</scope>
    <source>
        <strain evidence="4">TK-2024</strain>
        <tissue evidence="4">Old leaves</tissue>
    </source>
</reference>
<dbReference type="InterPro" id="IPR012677">
    <property type="entry name" value="Nucleotide-bd_a/b_plait_sf"/>
</dbReference>
<dbReference type="EMBL" id="JBBPBM010000033">
    <property type="protein sequence ID" value="KAK8533172.1"/>
    <property type="molecule type" value="Genomic_DNA"/>
</dbReference>
<evidence type="ECO:0000313" key="4">
    <source>
        <dbReference type="EMBL" id="KAK8533172.1"/>
    </source>
</evidence>
<dbReference type="SMART" id="SM00360">
    <property type="entry name" value="RRM"/>
    <property type="match status" value="1"/>
</dbReference>
<evidence type="ECO:0000256" key="2">
    <source>
        <dbReference type="SAM" id="Coils"/>
    </source>
</evidence>
<evidence type="ECO:0000313" key="5">
    <source>
        <dbReference type="Proteomes" id="UP001472677"/>
    </source>
</evidence>
<protein>
    <recommendedName>
        <fullName evidence="3">RRM domain-containing protein</fullName>
    </recommendedName>
</protein>
<sequence length="491" mass="55692">MRAAGKSESLRRQVGIYVFVDNVSKRIHQNSLKEVFQLYGEVLDVYIAYNNPKRLCKRTMFAFVRFKGVDGARRAVNEGTERLMDGYYIRTFYAKRREDGVSVSCAFMEAGHANHLRAEIQDESENLALIDVPIIHGPSQLIFENWVEFDPSSELNPIVDSSLVQVISHESRLQEVQVEIDEARAQMESNIAHQRHNHLINFQLGSNAPQVSKDGAKTHIEADRALRKRKGKKGSRTKVIREKEKRLVTNRSFKGREAQGEFGESLTQNSTSPQGGLISMWDTDIFLIEKQVVQDRVIVLVGRIISVNVKCGLVNIYAPNDLNLRSEFLDALTELLSAIQVPVIVGRDLNTIRTREEKKGVESDERAAAISIKPFTVVLSRKLSDHTPAILKEFSNTVGPWPFKWFSHWAEDPKFNTMMELVLSNRHRRSYGQKLRVVKATAKGWMADVRSQETDTVDSLEKEIELREGKLVLNGDGDPCHRVIRGASRGK</sequence>
<dbReference type="CDD" id="cd00590">
    <property type="entry name" value="RRM_SF"/>
    <property type="match status" value="1"/>
</dbReference>
<keyword evidence="5" id="KW-1185">Reference proteome</keyword>
<keyword evidence="1" id="KW-0694">RNA-binding</keyword>
<proteinExistence type="predicted"/>
<evidence type="ECO:0000259" key="3">
    <source>
        <dbReference type="PROSITE" id="PS50102"/>
    </source>
</evidence>
<dbReference type="InterPro" id="IPR036691">
    <property type="entry name" value="Endo/exonu/phosph_ase_sf"/>
</dbReference>
<name>A0ABR2D9U4_9ROSI</name>
<keyword evidence="2" id="KW-0175">Coiled coil</keyword>
<organism evidence="4 5">
    <name type="scientific">Hibiscus sabdariffa</name>
    <name type="common">roselle</name>
    <dbReference type="NCBI Taxonomy" id="183260"/>
    <lineage>
        <taxon>Eukaryota</taxon>
        <taxon>Viridiplantae</taxon>
        <taxon>Streptophyta</taxon>
        <taxon>Embryophyta</taxon>
        <taxon>Tracheophyta</taxon>
        <taxon>Spermatophyta</taxon>
        <taxon>Magnoliopsida</taxon>
        <taxon>eudicotyledons</taxon>
        <taxon>Gunneridae</taxon>
        <taxon>Pentapetalae</taxon>
        <taxon>rosids</taxon>
        <taxon>malvids</taxon>
        <taxon>Malvales</taxon>
        <taxon>Malvaceae</taxon>
        <taxon>Malvoideae</taxon>
        <taxon>Hibiscus</taxon>
    </lineage>
</organism>
<dbReference type="InterPro" id="IPR000504">
    <property type="entry name" value="RRM_dom"/>
</dbReference>
<comment type="caution">
    <text evidence="4">The sequence shown here is derived from an EMBL/GenBank/DDBJ whole genome shotgun (WGS) entry which is preliminary data.</text>
</comment>
<accession>A0ABR2D9U4</accession>
<gene>
    <name evidence="4" type="ORF">V6N12_076451</name>
</gene>
<dbReference type="Pfam" id="PF00076">
    <property type="entry name" value="RRM_1"/>
    <property type="match status" value="1"/>
</dbReference>
<feature type="domain" description="RRM" evidence="3">
    <location>
        <begin position="16"/>
        <end position="96"/>
    </location>
</feature>
<dbReference type="Proteomes" id="UP001472677">
    <property type="component" value="Unassembled WGS sequence"/>
</dbReference>
<feature type="coiled-coil region" evidence="2">
    <location>
        <begin position="166"/>
        <end position="193"/>
    </location>
</feature>
<dbReference type="SUPFAM" id="SSF54928">
    <property type="entry name" value="RNA-binding domain, RBD"/>
    <property type="match status" value="1"/>
</dbReference>
<dbReference type="InterPro" id="IPR035979">
    <property type="entry name" value="RBD_domain_sf"/>
</dbReference>
<dbReference type="Gene3D" id="3.30.70.330">
    <property type="match status" value="1"/>
</dbReference>
<dbReference type="PROSITE" id="PS50102">
    <property type="entry name" value="RRM"/>
    <property type="match status" value="1"/>
</dbReference>
<dbReference type="Gene3D" id="3.60.10.10">
    <property type="entry name" value="Endonuclease/exonuclease/phosphatase"/>
    <property type="match status" value="1"/>
</dbReference>